<dbReference type="AlphaFoldDB" id="A0A6G1PP52"/>
<evidence type="ECO:0000256" key="2">
    <source>
        <dbReference type="ARBA" id="ARBA00022448"/>
    </source>
</evidence>
<evidence type="ECO:0000313" key="20">
    <source>
        <dbReference type="Proteomes" id="UP000503349"/>
    </source>
</evidence>
<dbReference type="GO" id="GO:0005765">
    <property type="term" value="C:lysosomal membrane"/>
    <property type="evidence" value="ECO:0007669"/>
    <property type="project" value="UniProtKB-SubCell"/>
</dbReference>
<evidence type="ECO:0000256" key="3">
    <source>
        <dbReference type="ARBA" id="ARBA00022553"/>
    </source>
</evidence>
<evidence type="ECO:0000256" key="9">
    <source>
        <dbReference type="ARBA" id="ARBA00023170"/>
    </source>
</evidence>
<dbReference type="InterPro" id="IPR028927">
    <property type="entry name" value="Man-6-P_rcpt"/>
</dbReference>
<evidence type="ECO:0000256" key="6">
    <source>
        <dbReference type="ARBA" id="ARBA00022989"/>
    </source>
</evidence>
<reference evidence="20" key="2">
    <citation type="submission" date="2019-02" db="EMBL/GenBank/DDBJ databases">
        <title>Opniocepnalus argus Var Kimnra genome.</title>
        <authorList>
            <person name="Zhou C."/>
            <person name="Xiao S."/>
        </authorList>
    </citation>
    <scope>NUCLEOTIDE SEQUENCE [LARGE SCALE GENOMIC DNA]</scope>
</reference>
<accession>A0A6G1PP52</accession>
<keyword evidence="4 16" id="KW-0812">Transmembrane</keyword>
<evidence type="ECO:0000256" key="1">
    <source>
        <dbReference type="ARBA" id="ARBA00004363"/>
    </source>
</evidence>
<evidence type="ECO:0000313" key="19">
    <source>
        <dbReference type="EMBL" id="KAF3692055.1"/>
    </source>
</evidence>
<dbReference type="FunFam" id="2.70.130.10:FF:000008">
    <property type="entry name" value="Cation-dependent mannose-6-phosphate receptor"/>
    <property type="match status" value="1"/>
</dbReference>
<protein>
    <recommendedName>
        <fullName evidence="14">Cation-dependent mannose-6-phosphate receptor</fullName>
    </recommendedName>
</protein>
<proteinExistence type="predicted"/>
<comment type="subcellular location">
    <subcellularLocation>
        <location evidence="12">Endomembrane system</location>
        <topology evidence="12">Single-pass type I membrane protein</topology>
    </subcellularLocation>
    <subcellularLocation>
        <location evidence="1">Lysosome membrane</location>
        <topology evidence="1">Single-pass membrane protein</topology>
    </subcellularLocation>
</comment>
<dbReference type="InterPro" id="IPR000296">
    <property type="entry name" value="Man-6-P_rcpt_cation_dep"/>
</dbReference>
<evidence type="ECO:0000256" key="17">
    <source>
        <dbReference type="SAM" id="SignalP"/>
    </source>
</evidence>
<name>A0A6G1PP52_CHAAH</name>
<keyword evidence="11" id="KW-0458">Lysosome</keyword>
<keyword evidence="8" id="KW-1015">Disulfide bond</keyword>
<feature type="transmembrane region" description="Helical" evidence="16">
    <location>
        <begin position="189"/>
        <end position="208"/>
    </location>
</feature>
<dbReference type="Proteomes" id="UP000503349">
    <property type="component" value="Chromosome 7"/>
</dbReference>
<organism evidence="19 20">
    <name type="scientific">Channa argus</name>
    <name type="common">Northern snakehead</name>
    <name type="synonym">Ophicephalus argus</name>
    <dbReference type="NCBI Taxonomy" id="215402"/>
    <lineage>
        <taxon>Eukaryota</taxon>
        <taxon>Metazoa</taxon>
        <taxon>Chordata</taxon>
        <taxon>Craniata</taxon>
        <taxon>Vertebrata</taxon>
        <taxon>Euteleostomi</taxon>
        <taxon>Actinopterygii</taxon>
        <taxon>Neopterygii</taxon>
        <taxon>Teleostei</taxon>
        <taxon>Neoteleostei</taxon>
        <taxon>Acanthomorphata</taxon>
        <taxon>Anabantaria</taxon>
        <taxon>Anabantiformes</taxon>
        <taxon>Channoidei</taxon>
        <taxon>Channidae</taxon>
        <taxon>Channa</taxon>
    </lineage>
</organism>
<dbReference type="GO" id="GO:0005802">
    <property type="term" value="C:trans-Golgi network"/>
    <property type="evidence" value="ECO:0007669"/>
    <property type="project" value="TreeGrafter"/>
</dbReference>
<feature type="chain" id="PRO_5026314596" description="Cation-dependent mannose-6-phosphate receptor" evidence="17">
    <location>
        <begin position="27"/>
        <end position="275"/>
    </location>
</feature>
<feature type="region of interest" description="Disordered" evidence="15">
    <location>
        <begin position="248"/>
        <end position="275"/>
    </location>
</feature>
<keyword evidence="20" id="KW-1185">Reference proteome</keyword>
<comment type="function">
    <text evidence="13">Transport of phosphorylated lysosomal enzymes from the Golgi complex and the cell surface to lysosomes. Lysosomal enzymes bearing phosphomannosyl residues bind specifically to mannose-6-phosphate receptors in the Golgi apparatus and the resulting receptor-ligand complex is transported to an acidic prelyosomal compartment where the low pH mediates the dissociation of the complex.</text>
</comment>
<evidence type="ECO:0000256" key="12">
    <source>
        <dbReference type="ARBA" id="ARBA00046288"/>
    </source>
</evidence>
<dbReference type="PANTHER" id="PTHR15071:SF29">
    <property type="entry name" value="CATION-DEPENDENT MANNOSE-6-PHOSPHATE RECEPTOR"/>
    <property type="match status" value="1"/>
</dbReference>
<sequence length="275" mass="30475">MFLSLSGGPFLVWTLAVQLVLCGVYATDNTSRCTLHHKSDSQQKALHRLEPLTNKNFTVEEKNGEESYTYVFQVCGDAGGVPGAGVIQTNNKESGKKPTVIGMYNSTQAFGGSDWVMLMYENGDSYDAHCSGEKRKAIIMISCNRNTDVGQLQVVLEDRDKDKECFYLIELDSSAVCPALDSKMSPGSILLMIGFCLLAVYLVGGFLYQRLIVGAKGMEQFPNYAFWVEVGNLTADGCDFVCRSQNREESPAYRPMATEPVEEQPEERDDHLLPM</sequence>
<feature type="signal peptide" evidence="17">
    <location>
        <begin position="1"/>
        <end position="26"/>
    </location>
</feature>
<keyword evidence="5 17" id="KW-0732">Signal</keyword>
<evidence type="ECO:0000256" key="8">
    <source>
        <dbReference type="ARBA" id="ARBA00023157"/>
    </source>
</evidence>
<keyword evidence="3" id="KW-0597">Phosphoprotein</keyword>
<evidence type="ECO:0000256" key="10">
    <source>
        <dbReference type="ARBA" id="ARBA00023180"/>
    </source>
</evidence>
<keyword evidence="6 16" id="KW-1133">Transmembrane helix</keyword>
<dbReference type="PROSITE" id="PS51914">
    <property type="entry name" value="MRH"/>
    <property type="match status" value="1"/>
</dbReference>
<dbReference type="OrthoDB" id="29460at2759"/>
<keyword evidence="10" id="KW-0325">Glycoprotein</keyword>
<dbReference type="Gene3D" id="2.70.130.10">
    <property type="entry name" value="Mannose-6-phosphate receptor binding domain"/>
    <property type="match status" value="1"/>
</dbReference>
<evidence type="ECO:0000259" key="18">
    <source>
        <dbReference type="PROSITE" id="PS51914"/>
    </source>
</evidence>
<evidence type="ECO:0000256" key="11">
    <source>
        <dbReference type="ARBA" id="ARBA00023228"/>
    </source>
</evidence>
<dbReference type="GO" id="GO:0006622">
    <property type="term" value="P:protein targeting to lysosome"/>
    <property type="evidence" value="ECO:0007669"/>
    <property type="project" value="InterPro"/>
</dbReference>
<gene>
    <name evidence="19" type="ORF">EXN66_Car007731</name>
</gene>
<evidence type="ECO:0000256" key="16">
    <source>
        <dbReference type="SAM" id="Phobius"/>
    </source>
</evidence>
<evidence type="ECO:0000256" key="4">
    <source>
        <dbReference type="ARBA" id="ARBA00022692"/>
    </source>
</evidence>
<evidence type="ECO:0000256" key="13">
    <source>
        <dbReference type="ARBA" id="ARBA00059814"/>
    </source>
</evidence>
<keyword evidence="7 16" id="KW-0472">Membrane</keyword>
<keyword evidence="2" id="KW-0813">Transport</keyword>
<keyword evidence="9 19" id="KW-0675">Receptor</keyword>
<dbReference type="Pfam" id="PF02157">
    <property type="entry name" value="Man-6-P_recep"/>
    <property type="match status" value="1"/>
</dbReference>
<feature type="domain" description="MRH" evidence="18">
    <location>
        <begin position="31"/>
        <end position="179"/>
    </location>
</feature>
<evidence type="ECO:0000256" key="7">
    <source>
        <dbReference type="ARBA" id="ARBA00023136"/>
    </source>
</evidence>
<dbReference type="InterPro" id="IPR009011">
    <property type="entry name" value="Man6P_isomerase_rcpt-bd_dom_sf"/>
</dbReference>
<dbReference type="SUPFAM" id="SSF50911">
    <property type="entry name" value="Mannose 6-phosphate receptor domain"/>
    <property type="match status" value="1"/>
</dbReference>
<dbReference type="GO" id="GO:0005768">
    <property type="term" value="C:endosome"/>
    <property type="evidence" value="ECO:0007669"/>
    <property type="project" value="InterPro"/>
</dbReference>
<reference evidence="19 20" key="1">
    <citation type="submission" date="2019-02" db="EMBL/GenBank/DDBJ databases">
        <title>Opniocepnalus argus genome.</title>
        <authorList>
            <person name="Zhou C."/>
            <person name="Xiao S."/>
        </authorList>
    </citation>
    <scope>NUCLEOTIDE SEQUENCE [LARGE SCALE GENOMIC DNA]</scope>
    <source>
        <strain evidence="19">OARG1902GOOAL</strain>
        <tissue evidence="19">Muscle</tissue>
    </source>
</reference>
<dbReference type="PANTHER" id="PTHR15071">
    <property type="entry name" value="MANNOSE-6-PHOSPHATE RECEPTOR FAMILY MEMBER"/>
    <property type="match status" value="1"/>
</dbReference>
<dbReference type="EMBL" id="CM015718">
    <property type="protein sequence ID" value="KAF3692055.1"/>
    <property type="molecule type" value="Genomic_DNA"/>
</dbReference>
<evidence type="ECO:0000256" key="14">
    <source>
        <dbReference type="ARBA" id="ARBA00069343"/>
    </source>
</evidence>
<dbReference type="PRINTS" id="PR00715">
    <property type="entry name" value="MAN6PRECEPTR"/>
</dbReference>
<dbReference type="GO" id="GO:0019904">
    <property type="term" value="F:protein domain specific binding"/>
    <property type="evidence" value="ECO:0007669"/>
    <property type="project" value="InterPro"/>
</dbReference>
<evidence type="ECO:0000256" key="5">
    <source>
        <dbReference type="ARBA" id="ARBA00022729"/>
    </source>
</evidence>
<evidence type="ECO:0000256" key="15">
    <source>
        <dbReference type="SAM" id="MobiDB-lite"/>
    </source>
</evidence>
<dbReference type="InterPro" id="IPR044865">
    <property type="entry name" value="MRH_dom"/>
</dbReference>